<dbReference type="Pfam" id="PF06209">
    <property type="entry name" value="COBRA1"/>
    <property type="match status" value="2"/>
</dbReference>
<evidence type="ECO:0000313" key="3">
    <source>
        <dbReference type="Proteomes" id="UP000007264"/>
    </source>
</evidence>
<protein>
    <recommendedName>
        <fullName evidence="4">Negative elongation factor B</fullName>
    </recommendedName>
</protein>
<dbReference type="InterPro" id="IPR010405">
    <property type="entry name" value="COBRA1"/>
</dbReference>
<dbReference type="PANTHER" id="PTHR13503">
    <property type="entry name" value="NEGATIVE ELONGATION FACTOR COMPLEX MEMBER B"/>
    <property type="match status" value="1"/>
</dbReference>
<feature type="region of interest" description="Disordered" evidence="1">
    <location>
        <begin position="355"/>
        <end position="376"/>
    </location>
</feature>
<gene>
    <name evidence="2" type="ORF">COCSUDRAFT_47235</name>
</gene>
<dbReference type="eggNOG" id="ENOG502QTMJ">
    <property type="taxonomic scope" value="Eukaryota"/>
</dbReference>
<keyword evidence="3" id="KW-1185">Reference proteome</keyword>
<organism evidence="2 3">
    <name type="scientific">Coccomyxa subellipsoidea (strain C-169)</name>
    <name type="common">Green microalga</name>
    <dbReference type="NCBI Taxonomy" id="574566"/>
    <lineage>
        <taxon>Eukaryota</taxon>
        <taxon>Viridiplantae</taxon>
        <taxon>Chlorophyta</taxon>
        <taxon>core chlorophytes</taxon>
        <taxon>Trebouxiophyceae</taxon>
        <taxon>Trebouxiophyceae incertae sedis</taxon>
        <taxon>Coccomyxaceae</taxon>
        <taxon>Coccomyxa</taxon>
        <taxon>Coccomyxa subellipsoidea</taxon>
    </lineage>
</organism>
<dbReference type="AlphaFoldDB" id="I0Z118"/>
<dbReference type="PANTHER" id="PTHR13503:SF3">
    <property type="entry name" value="NEGATIVE ELONGATION FACTOR B"/>
    <property type="match status" value="1"/>
</dbReference>
<dbReference type="Pfam" id="PF12554">
    <property type="entry name" value="MOZART1"/>
    <property type="match status" value="1"/>
</dbReference>
<evidence type="ECO:0000256" key="1">
    <source>
        <dbReference type="SAM" id="MobiDB-lite"/>
    </source>
</evidence>
<evidence type="ECO:0008006" key="4">
    <source>
        <dbReference type="Google" id="ProtNLM"/>
    </source>
</evidence>
<dbReference type="RefSeq" id="XP_005648881.1">
    <property type="nucleotide sequence ID" value="XM_005648824.1"/>
</dbReference>
<dbReference type="GO" id="GO:0000931">
    <property type="term" value="C:gamma-tubulin ring complex"/>
    <property type="evidence" value="ECO:0007669"/>
    <property type="project" value="InterPro"/>
</dbReference>
<name>I0Z118_COCSC</name>
<proteinExistence type="predicted"/>
<dbReference type="Proteomes" id="UP000007264">
    <property type="component" value="Unassembled WGS sequence"/>
</dbReference>
<dbReference type="GO" id="GO:0005634">
    <property type="term" value="C:nucleus"/>
    <property type="evidence" value="ECO:0007669"/>
    <property type="project" value="InterPro"/>
</dbReference>
<dbReference type="InterPro" id="IPR022214">
    <property type="entry name" value="MZT1"/>
</dbReference>
<dbReference type="OrthoDB" id="5548359at2759"/>
<accession>I0Z118</accession>
<comment type="caution">
    <text evidence="2">The sequence shown here is derived from an EMBL/GenBank/DDBJ whole genome shotgun (WGS) entry which is preliminary data.</text>
</comment>
<dbReference type="STRING" id="574566.I0Z118"/>
<evidence type="ECO:0000313" key="2">
    <source>
        <dbReference type="EMBL" id="EIE24337.1"/>
    </source>
</evidence>
<dbReference type="EMBL" id="AGSI01000006">
    <property type="protein sequence ID" value="EIE24337.1"/>
    <property type="molecule type" value="Genomic_DNA"/>
</dbReference>
<dbReference type="GO" id="GO:0033566">
    <property type="term" value="P:gamma-tubulin complex localization"/>
    <property type="evidence" value="ECO:0007669"/>
    <property type="project" value="InterPro"/>
</dbReference>
<dbReference type="GO" id="GO:0045892">
    <property type="term" value="P:negative regulation of DNA-templated transcription"/>
    <property type="evidence" value="ECO:0007669"/>
    <property type="project" value="InterPro"/>
</dbReference>
<dbReference type="KEGG" id="csl:COCSUDRAFT_47235"/>
<dbReference type="GeneID" id="17042335"/>
<reference evidence="2 3" key="1">
    <citation type="journal article" date="2012" name="Genome Biol.">
        <title>The genome of the polar eukaryotic microalga coccomyxa subellipsoidea reveals traits of cold adaptation.</title>
        <authorList>
            <person name="Blanc G."/>
            <person name="Agarkova I."/>
            <person name="Grimwood J."/>
            <person name="Kuo A."/>
            <person name="Brueggeman A."/>
            <person name="Dunigan D."/>
            <person name="Gurnon J."/>
            <person name="Ladunga I."/>
            <person name="Lindquist E."/>
            <person name="Lucas S."/>
            <person name="Pangilinan J."/>
            <person name="Proschold T."/>
            <person name="Salamov A."/>
            <person name="Schmutz J."/>
            <person name="Weeks D."/>
            <person name="Yamada T."/>
            <person name="Claverie J.M."/>
            <person name="Grigoriev I."/>
            <person name="Van Etten J."/>
            <person name="Lomsadze A."/>
            <person name="Borodovsky M."/>
        </authorList>
    </citation>
    <scope>NUCLEOTIDE SEQUENCE [LARGE SCALE GENOMIC DNA]</scope>
    <source>
        <strain evidence="2 3">C-169</strain>
    </source>
</reference>
<sequence length="716" mass="78721">MDQTSVAQANAALDIVHEIATVLDTGLDKEEVAILIALVENGVNPEVPLVGAVGQEYVHNVLSSTDPQSALKEIQRRGAFKNRRCEPLLRLLDHLGAKRSDTTQRVLDAAKRRLLEAVPKLSPEQLTSLLEASFAYIGLPQLREVPLAVLGRLKPVPAAFLKQLATDKELFHDLPQNVQQEVWELDRKLLQQHALPLVERYTWETGTVLKALEMDEFVPPAPGSGPGPRVARRIQRSGSPTLKKLVAMVGRSHAIYRGIMDLCCVRLRDSESAYCGVKEAAYCSLRSQLLMAAHDANIVELTSKEPVHKLAWTLDACLKDRVIDGRRLRELTHFLSTFDRQQAALAAAARKAAPRKRGREGVADAESMGAPGRSTNAGAEPLRALADAGMVLRDPSVMHLIIHHVLRRLERLVEEQAVPSEDPDLAFLTRLLQLAGGCRAMLRQRKYSFPAADADLLGTFYPELIGCMLEMQDVDDDYVDDGRTEALPNLIGMLARSEVMRQVTQVLCLERVAVGDTLTARSLLATIIQALDKLSEAALVEFAPFAATLAQRLARLVSGGRLAPGQPLWALAIDGFLLRACDTEGQVHEEVLRLLLAALPKLDTAQLAHYLQETLKHSRKSRKRTKRRHAEADGLDEAVAMAGYETAGYSGYHSSATDYYPGFSDARGRDRPRNAGGDNVKFLYKEFVRHKPGLNAANAPHLFEYLSPAADTAAAE</sequence>